<proteinExistence type="predicted"/>
<keyword evidence="2" id="KW-1185">Reference proteome</keyword>
<dbReference type="Proteomes" id="UP000543174">
    <property type="component" value="Unassembled WGS sequence"/>
</dbReference>
<dbReference type="AlphaFoldDB" id="A0A7W3NFQ0"/>
<sequence length="42" mass="4943">MNISGQAENKMMTLRKRLCIYIMLETWLKNQAANMVIRSNNL</sequence>
<name>A0A7W3NFQ0_PRIAR</name>
<protein>
    <submittedName>
        <fullName evidence="1">Uncharacterized protein</fullName>
    </submittedName>
</protein>
<dbReference type="RefSeq" id="WP_255260822.1">
    <property type="nucleotide sequence ID" value="NZ_CP129008.1"/>
</dbReference>
<dbReference type="EMBL" id="JACJHT010000009">
    <property type="protein sequence ID" value="MBA9042174.1"/>
    <property type="molecule type" value="Genomic_DNA"/>
</dbReference>
<evidence type="ECO:0000313" key="2">
    <source>
        <dbReference type="Proteomes" id="UP000543174"/>
    </source>
</evidence>
<accession>A0A7W3NFQ0</accession>
<reference evidence="1" key="1">
    <citation type="submission" date="2020-08" db="EMBL/GenBank/DDBJ databases">
        <title>Functional genomics of gut bacteria from endangered species of beetles.</title>
        <authorList>
            <person name="Carlos-Shanley C."/>
        </authorList>
    </citation>
    <scope>NUCLEOTIDE SEQUENCE [LARGE SCALE GENOMIC DNA]</scope>
    <source>
        <strain evidence="1">S00060</strain>
    </source>
</reference>
<comment type="caution">
    <text evidence="1">The sequence shown here is derived from an EMBL/GenBank/DDBJ whole genome shotgun (WGS) entry which is preliminary data.</text>
</comment>
<organism evidence="1 2">
    <name type="scientific">Priestia aryabhattai</name>
    <name type="common">Bacillus aryabhattai</name>
    <dbReference type="NCBI Taxonomy" id="412384"/>
    <lineage>
        <taxon>Bacteria</taxon>
        <taxon>Bacillati</taxon>
        <taxon>Bacillota</taxon>
        <taxon>Bacilli</taxon>
        <taxon>Bacillales</taxon>
        <taxon>Bacillaceae</taxon>
        <taxon>Priestia</taxon>
    </lineage>
</organism>
<evidence type="ECO:0000313" key="1">
    <source>
        <dbReference type="EMBL" id="MBA9042174.1"/>
    </source>
</evidence>
<dbReference type="GeneID" id="77101010"/>
<gene>
    <name evidence="1" type="ORF">HNP21_005307</name>
</gene>